<keyword evidence="7" id="KW-1185">Reference proteome</keyword>
<dbReference type="SUPFAM" id="SSF49464">
    <property type="entry name" value="Carboxypeptidase regulatory domain-like"/>
    <property type="match status" value="1"/>
</dbReference>
<dbReference type="InterPro" id="IPR011990">
    <property type="entry name" value="TPR-like_helical_dom_sf"/>
</dbReference>
<sequence length="661" mass="74722">MIYRKLTLVFVFFFSFIMHESYAQIQNKRLEKANEAYNQFAFAEASKLYKRIATKGNASANVYAKLADSYYYNSNYPEALIWYAKLMETRGNIAPEYYFRYAQTLKTAERYSEAATILKKYYLKTGKKDISDNWLPENFMSKIKEQSGRHVLNNVAINSPSSEFGVAFLGEDKLLYATTKNSSSVLTQKNNWDNQSYFKIYMATITPDGGLTNSKILKGDVNSKFHHSTPVITKDGKTMYFTGSNYMLGKLGRSKKLGINYLKIYKAHYIDNQWKNVEELPYPVNSDGFSSGHPALSPDDKELYFVSDRNNEMGNSDLYVGSITEADGVSEIRSLGNEINTLGRETYPFIDASGILYFSSDGHPGLGGLDVFAAVKDEEGIYKVVNLGDGVNSAYDDFTYGINRETQKGYFSSNRDGNDDLYGFTERSPVDFSFNIKPTISGAIKDSITGAPIAGVTIEVFDAEFDKISSYQTDTEGKYSILLEPYQKHTLVYKKVGLIEETVSVPMLQQLEKRVISPDLYNEMEVNVANKRVVLKEGDDLTKTLELEPIYFDYEGSQIRESSKVELDKIVELLLARPNISLRVNSHTDSRGRDEFNLHLSKQRAAATVEYIVKAGVAKERVTGEGFGETRLINKCTNGVKCSEKEHELNRRSEFIIILNK</sequence>
<dbReference type="PANTHER" id="PTHR30329:SF21">
    <property type="entry name" value="LIPOPROTEIN YIAD-RELATED"/>
    <property type="match status" value="1"/>
</dbReference>
<evidence type="ECO:0000256" key="4">
    <source>
        <dbReference type="PROSITE-ProRule" id="PRU00473"/>
    </source>
</evidence>
<dbReference type="GO" id="GO:0009279">
    <property type="term" value="C:cell outer membrane"/>
    <property type="evidence" value="ECO:0007669"/>
    <property type="project" value="UniProtKB-SubCell"/>
</dbReference>
<keyword evidence="2 4" id="KW-0472">Membrane</keyword>
<organism evidence="6 7">
    <name type="scientific">Flavobacterium frigoritolerans</name>
    <dbReference type="NCBI Taxonomy" id="2987686"/>
    <lineage>
        <taxon>Bacteria</taxon>
        <taxon>Pseudomonadati</taxon>
        <taxon>Bacteroidota</taxon>
        <taxon>Flavobacteriia</taxon>
        <taxon>Flavobacteriales</taxon>
        <taxon>Flavobacteriaceae</taxon>
        <taxon>Flavobacterium</taxon>
    </lineage>
</organism>
<protein>
    <submittedName>
        <fullName evidence="6">OmpA family protein</fullName>
    </submittedName>
</protein>
<dbReference type="CDD" id="cd07185">
    <property type="entry name" value="OmpA_C-like"/>
    <property type="match status" value="1"/>
</dbReference>
<dbReference type="Pfam" id="PF13620">
    <property type="entry name" value="CarboxypepD_reg"/>
    <property type="match status" value="1"/>
</dbReference>
<evidence type="ECO:0000256" key="1">
    <source>
        <dbReference type="ARBA" id="ARBA00004442"/>
    </source>
</evidence>
<comment type="subcellular location">
    <subcellularLocation>
        <location evidence="1">Cell outer membrane</location>
    </subcellularLocation>
</comment>
<evidence type="ECO:0000313" key="6">
    <source>
        <dbReference type="EMBL" id="MCV9934635.1"/>
    </source>
</evidence>
<dbReference type="InterPro" id="IPR006664">
    <property type="entry name" value="OMP_bac"/>
</dbReference>
<comment type="caution">
    <text evidence="6">The sequence shown here is derived from an EMBL/GenBank/DDBJ whole genome shotgun (WGS) entry which is preliminary data.</text>
</comment>
<dbReference type="Gene3D" id="2.60.40.1120">
    <property type="entry name" value="Carboxypeptidase-like, regulatory domain"/>
    <property type="match status" value="1"/>
</dbReference>
<feature type="domain" description="OmpA-like" evidence="5">
    <location>
        <begin position="539"/>
        <end position="661"/>
    </location>
</feature>
<dbReference type="AlphaFoldDB" id="A0A9X3CAI4"/>
<dbReference type="PANTHER" id="PTHR30329">
    <property type="entry name" value="STATOR ELEMENT OF FLAGELLAR MOTOR COMPLEX"/>
    <property type="match status" value="1"/>
</dbReference>
<keyword evidence="3" id="KW-0998">Cell outer membrane</keyword>
<dbReference type="InterPro" id="IPR006665">
    <property type="entry name" value="OmpA-like"/>
</dbReference>
<dbReference type="InterPro" id="IPR050330">
    <property type="entry name" value="Bact_OuterMem_StrucFunc"/>
</dbReference>
<evidence type="ECO:0000259" key="5">
    <source>
        <dbReference type="PROSITE" id="PS51123"/>
    </source>
</evidence>
<proteinExistence type="predicted"/>
<reference evidence="6" key="1">
    <citation type="submission" date="2022-10" db="EMBL/GenBank/DDBJ databases">
        <title>Two novel species of Flavobacterium.</title>
        <authorList>
            <person name="Liu Q."/>
            <person name="Xin Y.-H."/>
        </authorList>
    </citation>
    <scope>NUCLEOTIDE SEQUENCE</scope>
    <source>
        <strain evidence="6">LS1R47</strain>
    </source>
</reference>
<dbReference type="SUPFAM" id="SSF48452">
    <property type="entry name" value="TPR-like"/>
    <property type="match status" value="1"/>
</dbReference>
<evidence type="ECO:0000256" key="3">
    <source>
        <dbReference type="ARBA" id="ARBA00023237"/>
    </source>
</evidence>
<dbReference type="PROSITE" id="PS51123">
    <property type="entry name" value="OMPA_2"/>
    <property type="match status" value="1"/>
</dbReference>
<dbReference type="InterPro" id="IPR011659">
    <property type="entry name" value="WD40"/>
</dbReference>
<accession>A0A9X3CAI4</accession>
<dbReference type="Gene3D" id="1.25.40.10">
    <property type="entry name" value="Tetratricopeptide repeat domain"/>
    <property type="match status" value="1"/>
</dbReference>
<name>A0A9X3CAI4_9FLAO</name>
<dbReference type="InterPro" id="IPR008969">
    <property type="entry name" value="CarboxyPept-like_regulatory"/>
</dbReference>
<dbReference type="Pfam" id="PF07676">
    <property type="entry name" value="PD40"/>
    <property type="match status" value="3"/>
</dbReference>
<dbReference type="Gene3D" id="3.30.1330.60">
    <property type="entry name" value="OmpA-like domain"/>
    <property type="match status" value="1"/>
</dbReference>
<dbReference type="InterPro" id="IPR011042">
    <property type="entry name" value="6-blade_b-propeller_TolB-like"/>
</dbReference>
<dbReference type="Proteomes" id="UP001151133">
    <property type="component" value="Unassembled WGS sequence"/>
</dbReference>
<evidence type="ECO:0000256" key="2">
    <source>
        <dbReference type="ARBA" id="ARBA00023136"/>
    </source>
</evidence>
<dbReference type="PRINTS" id="PR01021">
    <property type="entry name" value="OMPADOMAIN"/>
</dbReference>
<gene>
    <name evidence="6" type="ORF">OIU80_20320</name>
</gene>
<evidence type="ECO:0000313" key="7">
    <source>
        <dbReference type="Proteomes" id="UP001151133"/>
    </source>
</evidence>
<dbReference type="Pfam" id="PF00691">
    <property type="entry name" value="OmpA"/>
    <property type="match status" value="1"/>
</dbReference>
<dbReference type="EMBL" id="JAOZEV010000033">
    <property type="protein sequence ID" value="MCV9934635.1"/>
    <property type="molecule type" value="Genomic_DNA"/>
</dbReference>
<dbReference type="Gene3D" id="2.120.10.30">
    <property type="entry name" value="TolB, C-terminal domain"/>
    <property type="match status" value="1"/>
</dbReference>
<dbReference type="InterPro" id="IPR036737">
    <property type="entry name" value="OmpA-like_sf"/>
</dbReference>
<dbReference type="SUPFAM" id="SSF82171">
    <property type="entry name" value="DPP6 N-terminal domain-like"/>
    <property type="match status" value="1"/>
</dbReference>
<dbReference type="SUPFAM" id="SSF103088">
    <property type="entry name" value="OmpA-like"/>
    <property type="match status" value="1"/>
</dbReference>
<dbReference type="RefSeq" id="WP_264288800.1">
    <property type="nucleotide sequence ID" value="NZ_JAOZEV010000033.1"/>
</dbReference>